<feature type="transmembrane region" description="Helical" evidence="1">
    <location>
        <begin position="71"/>
        <end position="92"/>
    </location>
</feature>
<name>A0ABU2XUR1_9ACTN</name>
<feature type="transmembrane region" description="Helical" evidence="1">
    <location>
        <begin position="21"/>
        <end position="42"/>
    </location>
</feature>
<evidence type="ECO:0000313" key="3">
    <source>
        <dbReference type="Proteomes" id="UP001180754"/>
    </source>
</evidence>
<keyword evidence="3" id="KW-1185">Reference proteome</keyword>
<keyword evidence="1" id="KW-0472">Membrane</keyword>
<dbReference type="Proteomes" id="UP001180754">
    <property type="component" value="Unassembled WGS sequence"/>
</dbReference>
<reference evidence="2" key="1">
    <citation type="submission" date="2024-05" db="EMBL/GenBank/DDBJ databases">
        <title>30 novel species of actinomycetes from the DSMZ collection.</title>
        <authorList>
            <person name="Nouioui I."/>
        </authorList>
    </citation>
    <scope>NUCLEOTIDE SEQUENCE</scope>
    <source>
        <strain evidence="2">DSM 41529</strain>
    </source>
</reference>
<keyword evidence="1" id="KW-1133">Transmembrane helix</keyword>
<dbReference type="RefSeq" id="WP_311730231.1">
    <property type="nucleotide sequence ID" value="NZ_JAVRFD010000036.1"/>
</dbReference>
<gene>
    <name evidence="2" type="ORF">RND15_44515</name>
</gene>
<protein>
    <submittedName>
        <fullName evidence="2">Anthrone oxygenase family protein</fullName>
    </submittedName>
</protein>
<accession>A0ABU2XUR1</accession>
<evidence type="ECO:0000256" key="1">
    <source>
        <dbReference type="SAM" id="Phobius"/>
    </source>
</evidence>
<keyword evidence="1" id="KW-0812">Transmembrane</keyword>
<evidence type="ECO:0000313" key="2">
    <source>
        <dbReference type="EMBL" id="MDT0549664.1"/>
    </source>
</evidence>
<dbReference type="InterPro" id="IPR013901">
    <property type="entry name" value="Anthrone_oxy"/>
</dbReference>
<proteinExistence type="predicted"/>
<feature type="transmembrane region" description="Helical" evidence="1">
    <location>
        <begin position="99"/>
        <end position="118"/>
    </location>
</feature>
<feature type="transmembrane region" description="Helical" evidence="1">
    <location>
        <begin position="156"/>
        <end position="175"/>
    </location>
</feature>
<organism evidence="2 3">
    <name type="scientific">Streptomyces lonegramiae</name>
    <dbReference type="NCBI Taxonomy" id="3075524"/>
    <lineage>
        <taxon>Bacteria</taxon>
        <taxon>Bacillati</taxon>
        <taxon>Actinomycetota</taxon>
        <taxon>Actinomycetes</taxon>
        <taxon>Kitasatosporales</taxon>
        <taxon>Streptomycetaceae</taxon>
        <taxon>Streptomyces</taxon>
    </lineage>
</organism>
<dbReference type="EMBL" id="JAVRFD010000036">
    <property type="protein sequence ID" value="MDT0549664.1"/>
    <property type="molecule type" value="Genomic_DNA"/>
</dbReference>
<sequence length="185" mass="19673">MARLTARRLTEGMMNHHALQTPVLTAATVATGLSAGLFYGYACSVMPGLGRADDRTFVEAMQRINVAILNGWFALVFGGALVLSVLAAVAHLRGDGRPALPWIVAAVALYLVMLVITFRVNVPLNDALDAAGHPDRIGDLAAVRERFEERWVRWNVVRAVTSTAAFGLLVGALVVSGRGAPRGGI</sequence>
<dbReference type="Pfam" id="PF08592">
    <property type="entry name" value="Anthrone_oxy"/>
    <property type="match status" value="1"/>
</dbReference>
<comment type="caution">
    <text evidence="2">The sequence shown here is derived from an EMBL/GenBank/DDBJ whole genome shotgun (WGS) entry which is preliminary data.</text>
</comment>